<keyword evidence="10" id="KW-0067">ATP-binding</keyword>
<dbReference type="RefSeq" id="WP_021297619.1">
    <property type="nucleotide sequence ID" value="NZ_AURB01000156.1"/>
</dbReference>
<dbReference type="InterPro" id="IPR036890">
    <property type="entry name" value="HATPase_C_sf"/>
</dbReference>
<dbReference type="FunFam" id="1.10.287.130:FF:000011">
    <property type="entry name" value="Sensor histidine kinase DcuS"/>
    <property type="match status" value="1"/>
</dbReference>
<dbReference type="Pfam" id="PF17203">
    <property type="entry name" value="sCache_3_2"/>
    <property type="match status" value="1"/>
</dbReference>
<reference evidence="15" key="1">
    <citation type="journal article" date="2022" name="G3 (Bethesda)">
        <title>Unveiling the complete genome sequence of Alicyclobacillus acidoterrestris DSM 3922T, a taint-producing strain.</title>
        <authorList>
            <person name="Leonardo I.C."/>
            <person name="Barreto Crespo M.T."/>
            <person name="Gaspar F.B."/>
        </authorList>
    </citation>
    <scope>NUCLEOTIDE SEQUENCE [LARGE SCALE GENOMIC DNA]</scope>
    <source>
        <strain evidence="15">DSM 3922</strain>
    </source>
</reference>
<evidence type="ECO:0000256" key="4">
    <source>
        <dbReference type="ARBA" id="ARBA00022475"/>
    </source>
</evidence>
<dbReference type="AlphaFoldDB" id="T0BS48"/>
<dbReference type="KEGG" id="aaco:K1I37_07245"/>
<organism evidence="14 15">
    <name type="scientific">Alicyclobacillus acidoterrestris (strain ATCC 49025 / DSM 3922 / CIP 106132 / NCIMB 13137 / GD3B)</name>
    <dbReference type="NCBI Taxonomy" id="1356854"/>
    <lineage>
        <taxon>Bacteria</taxon>
        <taxon>Bacillati</taxon>
        <taxon>Bacillota</taxon>
        <taxon>Bacilli</taxon>
        <taxon>Bacillales</taxon>
        <taxon>Alicyclobacillaceae</taxon>
        <taxon>Alicyclobacillus</taxon>
    </lineage>
</organism>
<dbReference type="PRINTS" id="PR00344">
    <property type="entry name" value="BCTRLSENSOR"/>
</dbReference>
<dbReference type="eggNOG" id="COG3290">
    <property type="taxonomic scope" value="Bacteria"/>
</dbReference>
<dbReference type="InterPro" id="IPR029151">
    <property type="entry name" value="Sensor-like_sf"/>
</dbReference>
<dbReference type="SMART" id="SM00091">
    <property type="entry name" value="PAS"/>
    <property type="match status" value="1"/>
</dbReference>
<keyword evidence="5" id="KW-0597">Phosphoprotein</keyword>
<evidence type="ECO:0000256" key="7">
    <source>
        <dbReference type="ARBA" id="ARBA00022692"/>
    </source>
</evidence>
<dbReference type="PROSITE" id="PS50112">
    <property type="entry name" value="PAS"/>
    <property type="match status" value="1"/>
</dbReference>
<accession>A0A9E6ZGN4</accession>
<dbReference type="PROSITE" id="PS50109">
    <property type="entry name" value="HIS_KIN"/>
    <property type="match status" value="1"/>
</dbReference>
<evidence type="ECO:0000256" key="2">
    <source>
        <dbReference type="ARBA" id="ARBA00004651"/>
    </source>
</evidence>
<keyword evidence="11" id="KW-1133">Transmembrane helix</keyword>
<dbReference type="SUPFAM" id="SSF55874">
    <property type="entry name" value="ATPase domain of HSP90 chaperone/DNA topoisomerase II/histidine kinase"/>
    <property type="match status" value="1"/>
</dbReference>
<comment type="subcellular location">
    <subcellularLocation>
        <location evidence="2">Cell membrane</location>
        <topology evidence="2">Multi-pass membrane protein</topology>
    </subcellularLocation>
</comment>
<dbReference type="STRING" id="1356854.N007_12810"/>
<keyword evidence="6" id="KW-0808">Transferase</keyword>
<dbReference type="Pfam" id="PF14689">
    <property type="entry name" value="SPOB_a"/>
    <property type="match status" value="1"/>
</dbReference>
<accession>T0BS48</accession>
<dbReference type="NCBIfam" id="TIGR00229">
    <property type="entry name" value="sensory_box"/>
    <property type="match status" value="1"/>
</dbReference>
<keyword evidence="12" id="KW-0902">Two-component regulatory system</keyword>
<dbReference type="InterPro" id="IPR000014">
    <property type="entry name" value="PAS"/>
</dbReference>
<keyword evidence="8" id="KW-0547">Nucleotide-binding</keyword>
<dbReference type="Pfam" id="PF00989">
    <property type="entry name" value="PAS"/>
    <property type="match status" value="1"/>
</dbReference>
<keyword evidence="9 14" id="KW-0418">Kinase</keyword>
<keyword evidence="7" id="KW-0812">Transmembrane</keyword>
<dbReference type="PANTHER" id="PTHR43547:SF3">
    <property type="entry name" value="SENSOR PROTEIN CITS"/>
    <property type="match status" value="1"/>
</dbReference>
<dbReference type="InterPro" id="IPR005467">
    <property type="entry name" value="His_kinase_dom"/>
</dbReference>
<evidence type="ECO:0000256" key="1">
    <source>
        <dbReference type="ARBA" id="ARBA00000085"/>
    </source>
</evidence>
<dbReference type="InterPro" id="IPR003594">
    <property type="entry name" value="HATPase_dom"/>
</dbReference>
<dbReference type="GO" id="GO:0005886">
    <property type="term" value="C:plasma membrane"/>
    <property type="evidence" value="ECO:0007669"/>
    <property type="project" value="UniProtKB-SubCell"/>
</dbReference>
<dbReference type="PANTHER" id="PTHR43547">
    <property type="entry name" value="TWO-COMPONENT HISTIDINE KINASE"/>
    <property type="match status" value="1"/>
</dbReference>
<dbReference type="InterPro" id="IPR039506">
    <property type="entry name" value="SPOB_a"/>
</dbReference>
<dbReference type="SUPFAM" id="SSF55785">
    <property type="entry name" value="PYP-like sensor domain (PAS domain)"/>
    <property type="match status" value="1"/>
</dbReference>
<dbReference type="Gene3D" id="3.30.450.20">
    <property type="entry name" value="PAS domain"/>
    <property type="match status" value="2"/>
</dbReference>
<gene>
    <name evidence="14" type="ORF">K1I37_07245</name>
</gene>
<evidence type="ECO:0000256" key="5">
    <source>
        <dbReference type="ARBA" id="ARBA00022553"/>
    </source>
</evidence>
<evidence type="ECO:0000256" key="10">
    <source>
        <dbReference type="ARBA" id="ARBA00022840"/>
    </source>
</evidence>
<dbReference type="EMBL" id="CP080467">
    <property type="protein sequence ID" value="UNO50262.1"/>
    <property type="molecule type" value="Genomic_DNA"/>
</dbReference>
<dbReference type="FunFam" id="3.30.450.20:FF:000018">
    <property type="entry name" value="Sensor histidine kinase DcuS"/>
    <property type="match status" value="1"/>
</dbReference>
<dbReference type="Gene3D" id="1.10.287.130">
    <property type="match status" value="1"/>
</dbReference>
<name>T0BS48_ALIAG</name>
<evidence type="ECO:0000256" key="13">
    <source>
        <dbReference type="ARBA" id="ARBA00023136"/>
    </source>
</evidence>
<dbReference type="Pfam" id="PF02518">
    <property type="entry name" value="HATPase_c"/>
    <property type="match status" value="1"/>
</dbReference>
<evidence type="ECO:0000256" key="6">
    <source>
        <dbReference type="ARBA" id="ARBA00022679"/>
    </source>
</evidence>
<evidence type="ECO:0000313" key="15">
    <source>
        <dbReference type="Proteomes" id="UP000829401"/>
    </source>
</evidence>
<dbReference type="SUPFAM" id="SSF55890">
    <property type="entry name" value="Sporulation response regulatory protein Spo0B"/>
    <property type="match status" value="1"/>
</dbReference>
<dbReference type="InterPro" id="IPR004358">
    <property type="entry name" value="Sig_transdc_His_kin-like_C"/>
</dbReference>
<protein>
    <recommendedName>
        <fullName evidence="3">histidine kinase</fullName>
        <ecNumber evidence="3">2.7.13.3</ecNumber>
    </recommendedName>
</protein>
<dbReference type="EC" id="2.7.13.3" evidence="3"/>
<keyword evidence="15" id="KW-1185">Reference proteome</keyword>
<dbReference type="SUPFAM" id="SSF103190">
    <property type="entry name" value="Sensory domain-like"/>
    <property type="match status" value="1"/>
</dbReference>
<dbReference type="InterPro" id="IPR016120">
    <property type="entry name" value="Sig_transdc_His_kin_SpoOB"/>
</dbReference>
<evidence type="ECO:0000256" key="11">
    <source>
        <dbReference type="ARBA" id="ARBA00022989"/>
    </source>
</evidence>
<dbReference type="InterPro" id="IPR013767">
    <property type="entry name" value="PAS_fold"/>
</dbReference>
<comment type="catalytic activity">
    <reaction evidence="1">
        <text>ATP + protein L-histidine = ADP + protein N-phospho-L-histidine.</text>
        <dbReference type="EC" id="2.7.13.3"/>
    </reaction>
</comment>
<evidence type="ECO:0000256" key="8">
    <source>
        <dbReference type="ARBA" id="ARBA00022741"/>
    </source>
</evidence>
<proteinExistence type="predicted"/>
<dbReference type="InterPro" id="IPR033463">
    <property type="entry name" value="sCache_3"/>
</dbReference>
<dbReference type="InterPro" id="IPR035965">
    <property type="entry name" value="PAS-like_dom_sf"/>
</dbReference>
<evidence type="ECO:0000256" key="12">
    <source>
        <dbReference type="ARBA" id="ARBA00023012"/>
    </source>
</evidence>
<dbReference type="Proteomes" id="UP000829401">
    <property type="component" value="Chromosome"/>
</dbReference>
<dbReference type="GO" id="GO:0000155">
    <property type="term" value="F:phosphorelay sensor kinase activity"/>
    <property type="evidence" value="ECO:0007669"/>
    <property type="project" value="InterPro"/>
</dbReference>
<dbReference type="Gene3D" id="3.30.565.10">
    <property type="entry name" value="Histidine kinase-like ATPase, C-terminal domain"/>
    <property type="match status" value="1"/>
</dbReference>
<keyword evidence="13" id="KW-0472">Membrane</keyword>
<sequence length="543" mass="59836">MGRDRGVYVRFQTKLMVLVGSLLLCVIGVLVVSFQYMTAITLRQQIGERALNIAQTVATIPDIRHAFSQPNPSKIIQPIAESIQRKTGAEFVVVGNQEGIRYSHPVSNRIGKEMEGGDDRDVLEKGESIIEQAVGTLGPSLRGKTPIYNQNGQIIGIVSVGFLTKEVDTSIALYRDRIIVLGGIALLIGVIGTFFVSRRVKQDILGLEPEEIGRLYQEKRAILTSIREGIVAIDASRKITLVNQTACRLFGLPSESDIIGQPIEHLAPSPHLLRVVQTGEPAYDEQVMISNQVVVANTVPVVNQRGETIGAVSSFRNKSELNRLSAELSQVRTYADALRAQTHEYSNKLYTISGLVQLERYQEAIQFITRESDVHQNLIRFVMDEIPDPMIGGLILGKFNRAQELKVTFELNRESSFRDVPQTVDRDGLITIIGNLIDNAIEAVLSPTVTDKKVSVFLTDLGKDLVIEVEDCGVGIPDEYEQRIFDMGFSTKSEKNHGFGLALVKKAVDALHGQITFTGKQGCGTIFTVVIPKGYAVKMGYDV</sequence>
<dbReference type="GO" id="GO:0006355">
    <property type="term" value="P:regulation of DNA-templated transcription"/>
    <property type="evidence" value="ECO:0007669"/>
    <property type="project" value="InterPro"/>
</dbReference>
<dbReference type="CDD" id="cd00130">
    <property type="entry name" value="PAS"/>
    <property type="match status" value="1"/>
</dbReference>
<dbReference type="CDD" id="cd16915">
    <property type="entry name" value="HATPase_DpiB-CitA-like"/>
    <property type="match status" value="1"/>
</dbReference>
<keyword evidence="4" id="KW-1003">Cell membrane</keyword>
<evidence type="ECO:0000256" key="3">
    <source>
        <dbReference type="ARBA" id="ARBA00012438"/>
    </source>
</evidence>
<dbReference type="SMART" id="SM00387">
    <property type="entry name" value="HATPase_c"/>
    <property type="match status" value="1"/>
</dbReference>
<evidence type="ECO:0000313" key="14">
    <source>
        <dbReference type="EMBL" id="UNO50262.1"/>
    </source>
</evidence>
<evidence type="ECO:0000256" key="9">
    <source>
        <dbReference type="ARBA" id="ARBA00022777"/>
    </source>
</evidence>
<dbReference type="GO" id="GO:0005524">
    <property type="term" value="F:ATP binding"/>
    <property type="evidence" value="ECO:0007669"/>
    <property type="project" value="UniProtKB-KW"/>
</dbReference>